<dbReference type="PROSITE" id="PS50042">
    <property type="entry name" value="CNMP_BINDING_3"/>
    <property type="match status" value="1"/>
</dbReference>
<reference evidence="3" key="1">
    <citation type="journal article" date="2015" name="Proc. Natl. Acad. Sci. U.S.A.">
        <title>Networks of energetic and metabolic interactions define dynamics in microbial communities.</title>
        <authorList>
            <person name="Embree M."/>
            <person name="Liu J.K."/>
            <person name="Al-Bassam M.M."/>
            <person name="Zengler K."/>
        </authorList>
    </citation>
    <scope>NUCLEOTIDE SEQUENCE</scope>
</reference>
<feature type="domain" description="Cyclic nucleotide-binding" evidence="2">
    <location>
        <begin position="322"/>
        <end position="442"/>
    </location>
</feature>
<dbReference type="InterPro" id="IPR050503">
    <property type="entry name" value="cAMP-dep_PK_reg_su-like"/>
</dbReference>
<dbReference type="Pfam" id="PF00027">
    <property type="entry name" value="cNMP_binding"/>
    <property type="match status" value="1"/>
</dbReference>
<dbReference type="Gene3D" id="2.60.120.10">
    <property type="entry name" value="Jelly Rolls"/>
    <property type="match status" value="1"/>
</dbReference>
<evidence type="ECO:0000259" key="2">
    <source>
        <dbReference type="PROSITE" id="PS50042"/>
    </source>
</evidence>
<dbReference type="PRINTS" id="PR00103">
    <property type="entry name" value="CAMPKINASE"/>
</dbReference>
<feature type="transmembrane region" description="Helical" evidence="1">
    <location>
        <begin position="42"/>
        <end position="63"/>
    </location>
</feature>
<comment type="caution">
    <text evidence="3">The sequence shown here is derived from an EMBL/GenBank/DDBJ whole genome shotgun (WGS) entry which is preliminary data.</text>
</comment>
<dbReference type="Gene3D" id="2.30.30.60">
    <property type="match status" value="1"/>
</dbReference>
<gene>
    <name evidence="3" type="ORF">ASZ90_004626</name>
</gene>
<name>A0A0W8FXY2_9ZZZZ</name>
<dbReference type="InterPro" id="IPR000595">
    <property type="entry name" value="cNMP-bd_dom"/>
</dbReference>
<dbReference type="GO" id="GO:0005952">
    <property type="term" value="C:cAMP-dependent protein kinase complex"/>
    <property type="evidence" value="ECO:0007669"/>
    <property type="project" value="InterPro"/>
</dbReference>
<feature type="transmembrane region" description="Helical" evidence="1">
    <location>
        <begin position="84"/>
        <end position="105"/>
    </location>
</feature>
<dbReference type="PROSITE" id="PS00889">
    <property type="entry name" value="CNMP_BINDING_2"/>
    <property type="match status" value="1"/>
</dbReference>
<dbReference type="InterPro" id="IPR018490">
    <property type="entry name" value="cNMP-bd_dom_sf"/>
</dbReference>
<evidence type="ECO:0000256" key="1">
    <source>
        <dbReference type="SAM" id="Phobius"/>
    </source>
</evidence>
<accession>A0A0W8FXY2</accession>
<organism evidence="3">
    <name type="scientific">hydrocarbon metagenome</name>
    <dbReference type="NCBI Taxonomy" id="938273"/>
    <lineage>
        <taxon>unclassified sequences</taxon>
        <taxon>metagenomes</taxon>
        <taxon>ecological metagenomes</taxon>
    </lineage>
</organism>
<feature type="transmembrane region" description="Helical" evidence="1">
    <location>
        <begin position="111"/>
        <end position="131"/>
    </location>
</feature>
<keyword evidence="1" id="KW-1133">Transmembrane helix</keyword>
<keyword evidence="1" id="KW-0812">Transmembrane</keyword>
<dbReference type="GO" id="GO:0016020">
    <property type="term" value="C:membrane"/>
    <property type="evidence" value="ECO:0007669"/>
    <property type="project" value="InterPro"/>
</dbReference>
<dbReference type="InterPro" id="IPR014710">
    <property type="entry name" value="RmlC-like_jellyroll"/>
</dbReference>
<dbReference type="SUPFAM" id="SSF51206">
    <property type="entry name" value="cAMP-binding domain-like"/>
    <property type="match status" value="1"/>
</dbReference>
<dbReference type="Pfam" id="PF00924">
    <property type="entry name" value="MS_channel_2nd"/>
    <property type="match status" value="1"/>
</dbReference>
<evidence type="ECO:0000313" key="3">
    <source>
        <dbReference type="EMBL" id="KUG25550.1"/>
    </source>
</evidence>
<feature type="transmembrane region" description="Helical" evidence="1">
    <location>
        <begin position="12"/>
        <end position="30"/>
    </location>
</feature>
<keyword evidence="1" id="KW-0472">Membrane</keyword>
<dbReference type="InterPro" id="IPR023408">
    <property type="entry name" value="MscS_beta-dom_sf"/>
</dbReference>
<proteinExistence type="predicted"/>
<dbReference type="InterPro" id="IPR006685">
    <property type="entry name" value="MscS_channel_2nd"/>
</dbReference>
<dbReference type="AlphaFoldDB" id="A0A0W8FXY2"/>
<dbReference type="EMBL" id="LNQE01000655">
    <property type="protein sequence ID" value="KUG25550.1"/>
    <property type="molecule type" value="Genomic_DNA"/>
</dbReference>
<dbReference type="SMART" id="SM00100">
    <property type="entry name" value="cNMP"/>
    <property type="match status" value="1"/>
</dbReference>
<sequence>MKFPKSINITPPLFVFLILLFLVLTEVFYFEKVNSKTTLDRIFFLIIHISFWLSAAYLFNSIINKFFWGGINKIPTGSFLLNKIKDFLGVLTYAIVLVIIFVNYFDVESKFGLLAVALIATLIGTFIRPYFMCFLRSVFLSNSVAFNIGDWIKLSAINSDKEIIGEVDNIDRRNLQLKTESDTIVTISQSSLTDFVVENFWGSGKETRLEINFNFDKYMPVKRIKRVLLAAAEQSLDDYNLISSNETEVIIKQITDDTIHYTIYFWINPWAQISPEKIIDKIISTSVEYLQISGLYFADEKGGDYLISTSTEIKRIISSIDLFDTLNENELIELANGINETEFLKEEKVIKENDEGNSMFVVVEGLLDVFVNSKDGKQIKVGRLTPGDFFGEMSLMTGDKRSATVICLTDVLLYEIRKESISKIIGNREEVINEFGEIISRRTRLNVEFKEKYEKSKQSFLNEIVGKIKNFFKHG</sequence>
<dbReference type="GO" id="GO:0055085">
    <property type="term" value="P:transmembrane transport"/>
    <property type="evidence" value="ECO:0007669"/>
    <property type="project" value="InterPro"/>
</dbReference>
<dbReference type="CDD" id="cd00038">
    <property type="entry name" value="CAP_ED"/>
    <property type="match status" value="1"/>
</dbReference>
<dbReference type="GO" id="GO:0005829">
    <property type="term" value="C:cytosol"/>
    <property type="evidence" value="ECO:0007669"/>
    <property type="project" value="TreeGrafter"/>
</dbReference>
<dbReference type="PANTHER" id="PTHR11635">
    <property type="entry name" value="CAMP-DEPENDENT PROTEIN KINASE REGULATORY CHAIN"/>
    <property type="match status" value="1"/>
</dbReference>
<protein>
    <submittedName>
        <fullName evidence="3">Camp-binding protein</fullName>
    </submittedName>
</protein>
<dbReference type="InterPro" id="IPR018488">
    <property type="entry name" value="cNMP-bd_CS"/>
</dbReference>
<dbReference type="PANTHER" id="PTHR11635:SF152">
    <property type="entry name" value="CAMP-DEPENDENT PROTEIN KINASE TYPE I REGULATORY SUBUNIT-RELATED"/>
    <property type="match status" value="1"/>
</dbReference>